<evidence type="ECO:0000313" key="2">
    <source>
        <dbReference type="EMBL" id="KAJ1929756.1"/>
    </source>
</evidence>
<keyword evidence="3" id="KW-1185">Reference proteome</keyword>
<dbReference type="AlphaFoldDB" id="A0A9W8AF09"/>
<sequence>MSFPKPQGSGLLKSPAASWRLRRQTITALSSSTHRTYHRLAPSPAPAPPTCVSRARALTLTSATSPASLPVTTRSHYHTLRSHYESWDAEDSPVVASPLPGSPFTAAATAVPPPSQYYVSRSDASAANGNQAGSQDEPAASTEDYCTLQGLTSNAVNLSLGSAIFVQQMLFGEPSAASSSSSSSSLSAENKGVSVTRLGSVSAPYPAAPKGDEGAAGETNDALEAALRRVF</sequence>
<feature type="region of interest" description="Disordered" evidence="1">
    <location>
        <begin position="119"/>
        <end position="141"/>
    </location>
</feature>
<feature type="compositionally biased region" description="Polar residues" evidence="1">
    <location>
        <begin position="119"/>
        <end position="134"/>
    </location>
</feature>
<comment type="caution">
    <text evidence="2">The sequence shown here is derived from an EMBL/GenBank/DDBJ whole genome shotgun (WGS) entry which is preliminary data.</text>
</comment>
<proteinExistence type="predicted"/>
<dbReference type="EMBL" id="JANBPT010000025">
    <property type="protein sequence ID" value="KAJ1929756.1"/>
    <property type="molecule type" value="Genomic_DNA"/>
</dbReference>
<evidence type="ECO:0000256" key="1">
    <source>
        <dbReference type="SAM" id="MobiDB-lite"/>
    </source>
</evidence>
<gene>
    <name evidence="2" type="ORF">IWQ60_000908</name>
</gene>
<dbReference type="Proteomes" id="UP001150569">
    <property type="component" value="Unassembled WGS sequence"/>
</dbReference>
<protein>
    <submittedName>
        <fullName evidence="2">Uncharacterized protein</fullName>
    </submittedName>
</protein>
<accession>A0A9W8AF09</accession>
<evidence type="ECO:0000313" key="3">
    <source>
        <dbReference type="Proteomes" id="UP001150569"/>
    </source>
</evidence>
<reference evidence="2" key="1">
    <citation type="submission" date="2022-07" db="EMBL/GenBank/DDBJ databases">
        <title>Phylogenomic reconstructions and comparative analyses of Kickxellomycotina fungi.</title>
        <authorList>
            <person name="Reynolds N.K."/>
            <person name="Stajich J.E."/>
            <person name="Barry K."/>
            <person name="Grigoriev I.V."/>
            <person name="Crous P."/>
            <person name="Smith M.E."/>
        </authorList>
    </citation>
    <scope>NUCLEOTIDE SEQUENCE</scope>
    <source>
        <strain evidence="2">RSA 861</strain>
    </source>
</reference>
<name>A0A9W8AF09_9FUNG</name>
<feature type="region of interest" description="Disordered" evidence="1">
    <location>
        <begin position="199"/>
        <end position="220"/>
    </location>
</feature>
<organism evidence="2 3">
    <name type="scientific">Tieghemiomyces parasiticus</name>
    <dbReference type="NCBI Taxonomy" id="78921"/>
    <lineage>
        <taxon>Eukaryota</taxon>
        <taxon>Fungi</taxon>
        <taxon>Fungi incertae sedis</taxon>
        <taxon>Zoopagomycota</taxon>
        <taxon>Kickxellomycotina</taxon>
        <taxon>Dimargaritomycetes</taxon>
        <taxon>Dimargaritales</taxon>
        <taxon>Dimargaritaceae</taxon>
        <taxon>Tieghemiomyces</taxon>
    </lineage>
</organism>